<protein>
    <recommendedName>
        <fullName evidence="3">Addiction module toxin RelE</fullName>
    </recommendedName>
</protein>
<gene>
    <name evidence="1" type="ORF">GCM10009839_78070</name>
</gene>
<keyword evidence="2" id="KW-1185">Reference proteome</keyword>
<evidence type="ECO:0008006" key="3">
    <source>
        <dbReference type="Google" id="ProtNLM"/>
    </source>
</evidence>
<proteinExistence type="predicted"/>
<evidence type="ECO:0000313" key="1">
    <source>
        <dbReference type="EMBL" id="GAA2057128.1"/>
    </source>
</evidence>
<dbReference type="Proteomes" id="UP001500751">
    <property type="component" value="Unassembled WGS sequence"/>
</dbReference>
<dbReference type="RefSeq" id="WP_344670763.1">
    <property type="nucleotide sequence ID" value="NZ_BAAAQN010000066.1"/>
</dbReference>
<evidence type="ECO:0000313" key="2">
    <source>
        <dbReference type="Proteomes" id="UP001500751"/>
    </source>
</evidence>
<accession>A0ABP5GZ71</accession>
<comment type="caution">
    <text evidence="1">The sequence shown here is derived from an EMBL/GenBank/DDBJ whole genome shotgun (WGS) entry which is preliminary data.</text>
</comment>
<dbReference type="InterPro" id="IPR009241">
    <property type="entry name" value="HigB-like"/>
</dbReference>
<reference evidence="2" key="1">
    <citation type="journal article" date="2019" name="Int. J. Syst. Evol. Microbiol.">
        <title>The Global Catalogue of Microorganisms (GCM) 10K type strain sequencing project: providing services to taxonomists for standard genome sequencing and annotation.</title>
        <authorList>
            <consortium name="The Broad Institute Genomics Platform"/>
            <consortium name="The Broad Institute Genome Sequencing Center for Infectious Disease"/>
            <person name="Wu L."/>
            <person name="Ma J."/>
        </authorList>
    </citation>
    <scope>NUCLEOTIDE SEQUENCE [LARGE SCALE GENOMIC DNA]</scope>
    <source>
        <strain evidence="2">JCM 16014</strain>
    </source>
</reference>
<name>A0ABP5GZ71_9ACTN</name>
<dbReference type="Pfam" id="PF05973">
    <property type="entry name" value="Gp49"/>
    <property type="match status" value="1"/>
</dbReference>
<sequence length="116" mass="13548">MLWRSGTVETEPEVDSWLDALSAKDFGHVTFYIDMLEAEGTKLHGKLTRPLQGSVHELRFHMGTEDHRISYWIAPGRRIILLTHFRKSRMNERREVKRAVRAYKKCVAEGHNAEDE</sequence>
<organism evidence="1 2">
    <name type="scientific">Catenulispora yoronensis</name>
    <dbReference type="NCBI Taxonomy" id="450799"/>
    <lineage>
        <taxon>Bacteria</taxon>
        <taxon>Bacillati</taxon>
        <taxon>Actinomycetota</taxon>
        <taxon>Actinomycetes</taxon>
        <taxon>Catenulisporales</taxon>
        <taxon>Catenulisporaceae</taxon>
        <taxon>Catenulispora</taxon>
    </lineage>
</organism>
<dbReference type="EMBL" id="BAAAQN010000066">
    <property type="protein sequence ID" value="GAA2057128.1"/>
    <property type="molecule type" value="Genomic_DNA"/>
</dbReference>